<organism evidence="1">
    <name type="scientific">Anguilla anguilla</name>
    <name type="common">European freshwater eel</name>
    <name type="synonym">Muraena anguilla</name>
    <dbReference type="NCBI Taxonomy" id="7936"/>
    <lineage>
        <taxon>Eukaryota</taxon>
        <taxon>Metazoa</taxon>
        <taxon>Chordata</taxon>
        <taxon>Craniata</taxon>
        <taxon>Vertebrata</taxon>
        <taxon>Euteleostomi</taxon>
        <taxon>Actinopterygii</taxon>
        <taxon>Neopterygii</taxon>
        <taxon>Teleostei</taxon>
        <taxon>Anguilliformes</taxon>
        <taxon>Anguillidae</taxon>
        <taxon>Anguilla</taxon>
    </lineage>
</organism>
<evidence type="ECO:0000313" key="1">
    <source>
        <dbReference type="EMBL" id="JAH69645.1"/>
    </source>
</evidence>
<protein>
    <submittedName>
        <fullName evidence="1">Uncharacterized protein</fullName>
    </submittedName>
</protein>
<proteinExistence type="predicted"/>
<sequence length="14" mass="1640">MVFLTMSSIGLFFF</sequence>
<dbReference type="EMBL" id="GBXM01038932">
    <property type="protein sequence ID" value="JAH69645.1"/>
    <property type="molecule type" value="Transcribed_RNA"/>
</dbReference>
<reference evidence="1" key="1">
    <citation type="submission" date="2014-11" db="EMBL/GenBank/DDBJ databases">
        <authorList>
            <person name="Amaro Gonzalez C."/>
        </authorList>
    </citation>
    <scope>NUCLEOTIDE SEQUENCE</scope>
</reference>
<name>A0A0E9UWR5_ANGAN</name>
<reference evidence="1" key="2">
    <citation type="journal article" date="2015" name="Fish Shellfish Immunol.">
        <title>Early steps in the European eel (Anguilla anguilla)-Vibrio vulnificus interaction in the gills: Role of the RtxA13 toxin.</title>
        <authorList>
            <person name="Callol A."/>
            <person name="Pajuelo D."/>
            <person name="Ebbesson L."/>
            <person name="Teles M."/>
            <person name="MacKenzie S."/>
            <person name="Amaro C."/>
        </authorList>
    </citation>
    <scope>NUCLEOTIDE SEQUENCE</scope>
</reference>
<accession>A0A0E9UWR5</accession>